<dbReference type="InterPro" id="IPR015424">
    <property type="entry name" value="PyrdxlP-dep_Trfase"/>
</dbReference>
<keyword evidence="5" id="KW-0456">Lyase</keyword>
<keyword evidence="4" id="KW-0663">Pyridoxal phosphate</keyword>
<dbReference type="GO" id="GO:0016831">
    <property type="term" value="F:carboxy-lyase activity"/>
    <property type="evidence" value="ECO:0007669"/>
    <property type="project" value="UniProtKB-KW"/>
</dbReference>
<evidence type="ECO:0000313" key="8">
    <source>
        <dbReference type="EMBL" id="PKE25303.1"/>
    </source>
</evidence>
<proteinExistence type="inferred from homology"/>
<evidence type="ECO:0008006" key="10">
    <source>
        <dbReference type="Google" id="ProtNLM"/>
    </source>
</evidence>
<reference evidence="8 9" key="1">
    <citation type="submission" date="2017-12" db="EMBL/GenBank/DDBJ databases">
        <title>Genomics of Macrococcus caseolyticus.</title>
        <authorList>
            <person name="MacFadyen A.C."/>
            <person name="Paterson G.K."/>
        </authorList>
    </citation>
    <scope>NUCLEOTIDE SEQUENCE [LARGE SCALE GENOMIC DNA]</scope>
    <source>
        <strain evidence="8 9">5788_EF188</strain>
    </source>
</reference>
<feature type="domain" description="Orn/Lys/Arg decarboxylase C-terminal" evidence="7">
    <location>
        <begin position="403"/>
        <end position="441"/>
    </location>
</feature>
<dbReference type="SUPFAM" id="SSF53383">
    <property type="entry name" value="PLP-dependent transferases"/>
    <property type="match status" value="1"/>
</dbReference>
<comment type="cofactor">
    <cofactor evidence="1">
        <name>pyridoxal 5'-phosphate</name>
        <dbReference type="ChEBI" id="CHEBI:597326"/>
    </cofactor>
</comment>
<sequence>MKMNLNTPILNQMKAHFEDLEPISLHVPGHHYNTIGHLNEIQFKYDVTEIEGMDDYHHPESIILESERKLTRNQLYESRYLVGGTTSGILSAILGVLHNHQHVDGHRIAIMRNAHKSIINAINIAKANTYILPTKISEITNEYSGVDLDQVNHDILKNVEVVVLTYPNYFGETYHIKEVIEFFQSRNIVTIIDEAHGAHFDISTSFPSSSINYGADIIVQSYHKTLPAFTMSSVMHIRKDNLYIEDVWRMYSILQSSSPSYMLMLGLEHAHQFYLDYDEMLFFHRRQELIDIFRKKGFQVSIPSDPLKLLINHQELSGFQIAELLAQHHIYTELSNEKFSLIILPLWHNGDRYPFKTLVERIKRLKIETVALERIIIKETDSLLNKNNSDGVINYRTQSDFKKWVPISESEGYFSVQPIVPYPPGIPLIMQGEEIKKTMIEGLAQYMSNGGKVHGIKEGNILVYQ</sequence>
<evidence type="ECO:0000259" key="7">
    <source>
        <dbReference type="Pfam" id="PF03711"/>
    </source>
</evidence>
<dbReference type="AlphaFoldDB" id="A0A855GW51"/>
<dbReference type="InterPro" id="IPR015421">
    <property type="entry name" value="PyrdxlP-dep_Trfase_major"/>
</dbReference>
<accession>A0A855GW51</accession>
<dbReference type="OMA" id="ADICILS"/>
<evidence type="ECO:0000256" key="1">
    <source>
        <dbReference type="ARBA" id="ARBA00001933"/>
    </source>
</evidence>
<name>A0A855GW51_9STAP</name>
<organism evidence="8 9">
    <name type="scientific">Macrococcoides caseolyticum</name>
    <dbReference type="NCBI Taxonomy" id="69966"/>
    <lineage>
        <taxon>Bacteria</taxon>
        <taxon>Bacillati</taxon>
        <taxon>Bacillota</taxon>
        <taxon>Bacilli</taxon>
        <taxon>Bacillales</taxon>
        <taxon>Staphylococcaceae</taxon>
        <taxon>Macrococcoides</taxon>
    </lineage>
</organism>
<keyword evidence="3" id="KW-0210">Decarboxylase</keyword>
<dbReference type="PANTHER" id="PTHR43277">
    <property type="entry name" value="ARGININE DECARBOXYLASE"/>
    <property type="match status" value="1"/>
</dbReference>
<dbReference type="Pfam" id="PF03711">
    <property type="entry name" value="OKR_DC_1_C"/>
    <property type="match status" value="1"/>
</dbReference>
<comment type="similarity">
    <text evidence="2">Belongs to the Orn/Lys/Arg decarboxylase class-I family.</text>
</comment>
<dbReference type="InterPro" id="IPR008286">
    <property type="entry name" value="Prn/Lys/Arg_de-COase_C"/>
</dbReference>
<evidence type="ECO:0000256" key="4">
    <source>
        <dbReference type="ARBA" id="ARBA00022898"/>
    </source>
</evidence>
<dbReference type="Gene3D" id="3.90.105.10">
    <property type="entry name" value="Molybdopterin biosynthesis moea protein, domain 2"/>
    <property type="match status" value="1"/>
</dbReference>
<dbReference type="Pfam" id="PF01276">
    <property type="entry name" value="OKR_DC_1"/>
    <property type="match status" value="1"/>
</dbReference>
<dbReference type="EMBL" id="PIXC01000033">
    <property type="protein sequence ID" value="PKE25303.1"/>
    <property type="molecule type" value="Genomic_DNA"/>
</dbReference>
<dbReference type="InterPro" id="IPR036633">
    <property type="entry name" value="Prn/Lys/Arg_de-COase_C_sf"/>
</dbReference>
<dbReference type="PANTHER" id="PTHR43277:SF3">
    <property type="entry name" value="DECARBOXYLASE, PUTATIVE-RELATED"/>
    <property type="match status" value="1"/>
</dbReference>
<evidence type="ECO:0000259" key="6">
    <source>
        <dbReference type="Pfam" id="PF01276"/>
    </source>
</evidence>
<comment type="caution">
    <text evidence="8">The sequence shown here is derived from an EMBL/GenBank/DDBJ whole genome shotgun (WGS) entry which is preliminary data.</text>
</comment>
<protein>
    <recommendedName>
        <fullName evidence="10">Aminotransferase class V-fold PLP-dependent enzyme</fullName>
    </recommendedName>
</protein>
<dbReference type="SUPFAM" id="SSF55904">
    <property type="entry name" value="Ornithine decarboxylase C-terminal domain"/>
    <property type="match status" value="1"/>
</dbReference>
<dbReference type="InterPro" id="IPR000310">
    <property type="entry name" value="Orn/Lys/Arg_deCO2ase_major_dom"/>
</dbReference>
<gene>
    <name evidence="8" type="ORF">CW686_11040</name>
</gene>
<evidence type="ECO:0000256" key="3">
    <source>
        <dbReference type="ARBA" id="ARBA00022793"/>
    </source>
</evidence>
<feature type="domain" description="Orn/Lys/Arg decarboxylases family 1 pyridoxal-P attachment site" evidence="6">
    <location>
        <begin position="19"/>
        <end position="273"/>
    </location>
</feature>
<dbReference type="InterPro" id="IPR052357">
    <property type="entry name" value="Orn_Lys_Arg_decarboxylase-I"/>
</dbReference>
<dbReference type="Proteomes" id="UP000233482">
    <property type="component" value="Unassembled WGS sequence"/>
</dbReference>
<evidence type="ECO:0000256" key="2">
    <source>
        <dbReference type="ARBA" id="ARBA00010671"/>
    </source>
</evidence>
<dbReference type="Gene3D" id="3.40.640.10">
    <property type="entry name" value="Type I PLP-dependent aspartate aminotransferase-like (Major domain)"/>
    <property type="match status" value="1"/>
</dbReference>
<evidence type="ECO:0000313" key="9">
    <source>
        <dbReference type="Proteomes" id="UP000233482"/>
    </source>
</evidence>
<evidence type="ECO:0000256" key="5">
    <source>
        <dbReference type="ARBA" id="ARBA00023239"/>
    </source>
</evidence>